<feature type="compositionally biased region" description="Pro residues" evidence="1">
    <location>
        <begin position="103"/>
        <end position="113"/>
    </location>
</feature>
<evidence type="ECO:0008006" key="5">
    <source>
        <dbReference type="Google" id="ProtNLM"/>
    </source>
</evidence>
<protein>
    <recommendedName>
        <fullName evidence="5">Secreted protein</fullName>
    </recommendedName>
</protein>
<feature type="signal peptide" evidence="2">
    <location>
        <begin position="1"/>
        <end position="29"/>
    </location>
</feature>
<gene>
    <name evidence="3" type="ORF">ACH4F9_30650</name>
</gene>
<evidence type="ECO:0000256" key="1">
    <source>
        <dbReference type="SAM" id="MobiDB-lite"/>
    </source>
</evidence>
<dbReference type="RefSeq" id="WP_397715836.1">
    <property type="nucleotide sequence ID" value="NZ_JBIRGN010000006.1"/>
</dbReference>
<dbReference type="Proteomes" id="UP001610818">
    <property type="component" value="Unassembled WGS sequence"/>
</dbReference>
<dbReference type="EMBL" id="JBIRGQ010000006">
    <property type="protein sequence ID" value="MFH8549384.1"/>
    <property type="molecule type" value="Genomic_DNA"/>
</dbReference>
<reference evidence="3 4" key="1">
    <citation type="submission" date="2024-10" db="EMBL/GenBank/DDBJ databases">
        <title>The Natural Products Discovery Center: Release of the First 8490 Sequenced Strains for Exploring Actinobacteria Biosynthetic Diversity.</title>
        <authorList>
            <person name="Kalkreuter E."/>
            <person name="Kautsar S.A."/>
            <person name="Yang D."/>
            <person name="Bader C.D."/>
            <person name="Teijaro C.N."/>
            <person name="Fluegel L."/>
            <person name="Davis C.M."/>
            <person name="Simpson J.R."/>
            <person name="Lauterbach L."/>
            <person name="Steele A.D."/>
            <person name="Gui C."/>
            <person name="Meng S."/>
            <person name="Li G."/>
            <person name="Viehrig K."/>
            <person name="Ye F."/>
            <person name="Su P."/>
            <person name="Kiefer A.F."/>
            <person name="Nichols A."/>
            <person name="Cepeda A.J."/>
            <person name="Yan W."/>
            <person name="Fan B."/>
            <person name="Jiang Y."/>
            <person name="Adhikari A."/>
            <person name="Zheng C.-J."/>
            <person name="Schuster L."/>
            <person name="Cowan T.M."/>
            <person name="Smanski M.J."/>
            <person name="Chevrette M.G."/>
            <person name="De Carvalho L.P.S."/>
            <person name="Shen B."/>
        </authorList>
    </citation>
    <scope>NUCLEOTIDE SEQUENCE [LARGE SCALE GENOMIC DNA]</scope>
    <source>
        <strain evidence="3 4">NPDC017990</strain>
    </source>
</reference>
<sequence>MLSRARLSWCPLLGVLLIVLGAFCGPAVASEPVAAKPEASVQTEASAGVPGCGKGGQQDAGQVPGAPPRSSSAYELLPALHQAHAASGAWSIGQTVPALSPERGPPPLTPPSPVDLSILRV</sequence>
<feature type="region of interest" description="Disordered" evidence="1">
    <location>
        <begin position="34"/>
        <end position="74"/>
    </location>
</feature>
<organism evidence="3 4">
    <name type="scientific">Streptomyces longisporoflavus</name>
    <dbReference type="NCBI Taxonomy" id="28044"/>
    <lineage>
        <taxon>Bacteria</taxon>
        <taxon>Bacillati</taxon>
        <taxon>Actinomycetota</taxon>
        <taxon>Actinomycetes</taxon>
        <taxon>Kitasatosporales</taxon>
        <taxon>Streptomycetaceae</taxon>
        <taxon>Streptomyces</taxon>
    </lineage>
</organism>
<keyword evidence="2" id="KW-0732">Signal</keyword>
<name>A0ABW7QYZ1_9ACTN</name>
<feature type="region of interest" description="Disordered" evidence="1">
    <location>
        <begin position="95"/>
        <end position="121"/>
    </location>
</feature>
<evidence type="ECO:0000256" key="2">
    <source>
        <dbReference type="SAM" id="SignalP"/>
    </source>
</evidence>
<accession>A0ABW7QYZ1</accession>
<feature type="chain" id="PRO_5046638043" description="Secreted protein" evidence="2">
    <location>
        <begin position="30"/>
        <end position="121"/>
    </location>
</feature>
<comment type="caution">
    <text evidence="3">The sequence shown here is derived from an EMBL/GenBank/DDBJ whole genome shotgun (WGS) entry which is preliminary data.</text>
</comment>
<proteinExistence type="predicted"/>
<keyword evidence="4" id="KW-1185">Reference proteome</keyword>
<evidence type="ECO:0000313" key="3">
    <source>
        <dbReference type="EMBL" id="MFH8549384.1"/>
    </source>
</evidence>
<evidence type="ECO:0000313" key="4">
    <source>
        <dbReference type="Proteomes" id="UP001610818"/>
    </source>
</evidence>